<dbReference type="GO" id="GO:0016747">
    <property type="term" value="F:acyltransferase activity, transferring groups other than amino-acyl groups"/>
    <property type="evidence" value="ECO:0007669"/>
    <property type="project" value="InterPro"/>
</dbReference>
<dbReference type="PANTHER" id="PTHR43877:SF1">
    <property type="entry name" value="ACETYLTRANSFERASE"/>
    <property type="match status" value="1"/>
</dbReference>
<dbReference type="STRING" id="1122213.GCA_000423365_00566"/>
<reference evidence="4 5" key="1">
    <citation type="submission" date="2017-05" db="EMBL/GenBank/DDBJ databases">
        <title>Genome Analysis of Maritalea myrionectae HL2708#5.</title>
        <authorList>
            <consortium name="Cotde Inc.-PKNU"/>
            <person name="Jang D."/>
            <person name="Oh H.-M."/>
        </authorList>
    </citation>
    <scope>NUCLEOTIDE SEQUENCE [LARGE SCALE GENOMIC DNA]</scope>
    <source>
        <strain evidence="4 5">HL2708#5</strain>
    </source>
</reference>
<evidence type="ECO:0000256" key="1">
    <source>
        <dbReference type="ARBA" id="ARBA00022679"/>
    </source>
</evidence>
<protein>
    <submittedName>
        <fullName evidence="4">Glucosamine-phosphate N-acetyltransferase</fullName>
    </submittedName>
</protein>
<dbReference type="PANTHER" id="PTHR43877">
    <property type="entry name" value="AMINOALKYLPHOSPHONATE N-ACETYLTRANSFERASE-RELATED-RELATED"/>
    <property type="match status" value="1"/>
</dbReference>
<sequence length="147" mass="16575">MMGCEVRLATVRDAIALKDIYTHLNPDDPAVSDHQFEQDLDALLADPNRMIIVAELDGIIVSSCTLFILPNLTRGNRPMALIENVVTHKQYRRMGFGKRVMLNAMDRAQQAGCYKVMLLTGSKTQGTLDFYKEVGLVQDKTGYHKRF</sequence>
<dbReference type="KEGG" id="mmyr:MXMO3_02924"/>
<evidence type="ECO:0000313" key="5">
    <source>
        <dbReference type="Proteomes" id="UP000258927"/>
    </source>
</evidence>
<proteinExistence type="predicted"/>
<evidence type="ECO:0000313" key="4">
    <source>
        <dbReference type="EMBL" id="AVX05432.1"/>
    </source>
</evidence>
<organism evidence="4 5">
    <name type="scientific">Maritalea myrionectae</name>
    <dbReference type="NCBI Taxonomy" id="454601"/>
    <lineage>
        <taxon>Bacteria</taxon>
        <taxon>Pseudomonadati</taxon>
        <taxon>Pseudomonadota</taxon>
        <taxon>Alphaproteobacteria</taxon>
        <taxon>Hyphomicrobiales</taxon>
        <taxon>Devosiaceae</taxon>
        <taxon>Maritalea</taxon>
    </lineage>
</organism>
<dbReference type="Gene3D" id="3.40.630.30">
    <property type="match status" value="1"/>
</dbReference>
<dbReference type="EMBL" id="CP021330">
    <property type="protein sequence ID" value="AVX05432.1"/>
    <property type="molecule type" value="Genomic_DNA"/>
</dbReference>
<name>A0A2R4MHD9_9HYPH</name>
<dbReference type="PROSITE" id="PS51186">
    <property type="entry name" value="GNAT"/>
    <property type="match status" value="1"/>
</dbReference>
<keyword evidence="1 4" id="KW-0808">Transferase</keyword>
<dbReference type="Proteomes" id="UP000258927">
    <property type="component" value="Chromosome"/>
</dbReference>
<accession>A0A2R4MHD9</accession>
<feature type="domain" description="N-acetyltransferase" evidence="3">
    <location>
        <begin position="4"/>
        <end position="147"/>
    </location>
</feature>
<gene>
    <name evidence="4" type="ORF">MXMO3_02924</name>
</gene>
<evidence type="ECO:0000259" key="3">
    <source>
        <dbReference type="PROSITE" id="PS51186"/>
    </source>
</evidence>
<dbReference type="CDD" id="cd04301">
    <property type="entry name" value="NAT_SF"/>
    <property type="match status" value="1"/>
</dbReference>
<dbReference type="SUPFAM" id="SSF55729">
    <property type="entry name" value="Acyl-CoA N-acyltransferases (Nat)"/>
    <property type="match status" value="1"/>
</dbReference>
<evidence type="ECO:0000256" key="2">
    <source>
        <dbReference type="ARBA" id="ARBA00023315"/>
    </source>
</evidence>
<keyword evidence="2" id="KW-0012">Acyltransferase</keyword>
<dbReference type="AlphaFoldDB" id="A0A2R4MHD9"/>
<dbReference type="InterPro" id="IPR050832">
    <property type="entry name" value="Bact_Acetyltransf"/>
</dbReference>
<dbReference type="Pfam" id="PF00583">
    <property type="entry name" value="Acetyltransf_1"/>
    <property type="match status" value="1"/>
</dbReference>
<dbReference type="InterPro" id="IPR016181">
    <property type="entry name" value="Acyl_CoA_acyltransferase"/>
</dbReference>
<keyword evidence="5" id="KW-1185">Reference proteome</keyword>
<dbReference type="InterPro" id="IPR000182">
    <property type="entry name" value="GNAT_dom"/>
</dbReference>